<gene>
    <name evidence="1" type="ORF">ABT272_45465</name>
</gene>
<protein>
    <recommendedName>
        <fullName evidence="3">Phytanoyl-CoA dioxygenase family protein</fullName>
    </recommendedName>
</protein>
<dbReference type="SUPFAM" id="SSF51197">
    <property type="entry name" value="Clavaminate synthase-like"/>
    <property type="match status" value="1"/>
</dbReference>
<comment type="caution">
    <text evidence="1">The sequence shown here is derived from an EMBL/GenBank/DDBJ whole genome shotgun (WGS) entry which is preliminary data.</text>
</comment>
<name>A0ABV1ULT8_9ACTN</name>
<reference evidence="1 2" key="1">
    <citation type="submission" date="2024-06" db="EMBL/GenBank/DDBJ databases">
        <title>The Natural Products Discovery Center: Release of the First 8490 Sequenced Strains for Exploring Actinobacteria Biosynthetic Diversity.</title>
        <authorList>
            <person name="Kalkreuter E."/>
            <person name="Kautsar S.A."/>
            <person name="Yang D."/>
            <person name="Bader C.D."/>
            <person name="Teijaro C.N."/>
            <person name="Fluegel L."/>
            <person name="Davis C.M."/>
            <person name="Simpson J.R."/>
            <person name="Lauterbach L."/>
            <person name="Steele A.D."/>
            <person name="Gui C."/>
            <person name="Meng S."/>
            <person name="Li G."/>
            <person name="Viehrig K."/>
            <person name="Ye F."/>
            <person name="Su P."/>
            <person name="Kiefer A.F."/>
            <person name="Nichols A."/>
            <person name="Cepeda A.J."/>
            <person name="Yan W."/>
            <person name="Fan B."/>
            <person name="Jiang Y."/>
            <person name="Adhikari A."/>
            <person name="Zheng C.-J."/>
            <person name="Schuster L."/>
            <person name="Cowan T.M."/>
            <person name="Smanski M.J."/>
            <person name="Chevrette M.G."/>
            <person name="De Carvalho L.P.S."/>
            <person name="Shen B."/>
        </authorList>
    </citation>
    <scope>NUCLEOTIDE SEQUENCE [LARGE SCALE GENOMIC DNA]</scope>
    <source>
        <strain evidence="1 2">NPDC001166</strain>
    </source>
</reference>
<dbReference type="RefSeq" id="WP_352066487.1">
    <property type="nucleotide sequence ID" value="NZ_JBEPAZ010000183.1"/>
</dbReference>
<dbReference type="EMBL" id="JBEPAZ010000183">
    <property type="protein sequence ID" value="MER6434695.1"/>
    <property type="molecule type" value="Genomic_DNA"/>
</dbReference>
<organism evidence="1 2">
    <name type="scientific">Streptomyces sp. 900105245</name>
    <dbReference type="NCBI Taxonomy" id="3154379"/>
    <lineage>
        <taxon>Bacteria</taxon>
        <taxon>Bacillati</taxon>
        <taxon>Actinomycetota</taxon>
        <taxon>Actinomycetes</taxon>
        <taxon>Kitasatosporales</taxon>
        <taxon>Streptomycetaceae</taxon>
        <taxon>Streptomyces</taxon>
    </lineage>
</organism>
<evidence type="ECO:0000313" key="2">
    <source>
        <dbReference type="Proteomes" id="UP001470023"/>
    </source>
</evidence>
<sequence>MTGIHFDQLMPDDRRRQKIFEGDIFIYSPSAASMSLCQLTRTLLTEAFGPHAAQTAQDFISPDDYVELLADLRPSYTSHPRVRSLIKETLIHLGLDSDDTYLKQPDLRAMTSGLLNAGPGLLLEAHRDTWYADPFSQINWWMPIFDYTTESGMEFYPDYFTKGIENDSEFYDLREWRASGMAQAAKRKERVAGDNSMAREKPNTSSDLRIVMPPGAIMLFSAAHLHATTPNTSRKTRFSIDFRTVNVQDVISGASADNVDTAARGSTLGDFSRLSDGSKLRPDKLKNKIEEV</sequence>
<evidence type="ECO:0008006" key="3">
    <source>
        <dbReference type="Google" id="ProtNLM"/>
    </source>
</evidence>
<dbReference type="Proteomes" id="UP001470023">
    <property type="component" value="Unassembled WGS sequence"/>
</dbReference>
<dbReference type="Gene3D" id="2.60.120.620">
    <property type="entry name" value="q2cbj1_9rhob like domain"/>
    <property type="match status" value="1"/>
</dbReference>
<evidence type="ECO:0000313" key="1">
    <source>
        <dbReference type="EMBL" id="MER6434695.1"/>
    </source>
</evidence>
<proteinExistence type="predicted"/>
<accession>A0ABV1ULT8</accession>
<keyword evidence="2" id="KW-1185">Reference proteome</keyword>